<sequence>MIPAHLRDIGHLMRVEKNDERISETVPPHFLAARLTPREAKI</sequence>
<protein>
    <submittedName>
        <fullName evidence="1">Uncharacterized protein</fullName>
    </submittedName>
</protein>
<dbReference type="Proteomes" id="UP000092596">
    <property type="component" value="Chromosome"/>
</dbReference>
<accession>A0A1B0ZIG5</accession>
<proteinExistence type="predicted"/>
<evidence type="ECO:0000313" key="1">
    <source>
        <dbReference type="EMBL" id="ANP27707.1"/>
    </source>
</evidence>
<dbReference type="AlphaFoldDB" id="A0A1B0ZIG5"/>
<gene>
    <name evidence="1" type="ORF">DAD186_11570</name>
</gene>
<dbReference type="EMBL" id="CP012117">
    <property type="protein sequence ID" value="ANP27707.1"/>
    <property type="molecule type" value="Genomic_DNA"/>
</dbReference>
<name>A0A1B0ZIG5_9MICO</name>
<evidence type="ECO:0000313" key="2">
    <source>
        <dbReference type="Proteomes" id="UP000092596"/>
    </source>
</evidence>
<organism evidence="1 2">
    <name type="scientific">Dermabacter vaginalis</name>
    <dbReference type="NCBI Taxonomy" id="1630135"/>
    <lineage>
        <taxon>Bacteria</taxon>
        <taxon>Bacillati</taxon>
        <taxon>Actinomycetota</taxon>
        <taxon>Actinomycetes</taxon>
        <taxon>Micrococcales</taxon>
        <taxon>Dermabacteraceae</taxon>
        <taxon>Dermabacter</taxon>
    </lineage>
</organism>
<reference evidence="1 2" key="1">
    <citation type="submission" date="2015-06" db="EMBL/GenBank/DDBJ databases">
        <title>Investigation of pathophysiology for high-risk pregnancy and development of treatment modality based on it.</title>
        <authorList>
            <person name="Kim B.-C."/>
            <person name="Lim S."/>
        </authorList>
    </citation>
    <scope>NUCLEOTIDE SEQUENCE [LARGE SCALE GENOMIC DNA]</scope>
    <source>
        <strain evidence="1 2">AD1-86</strain>
    </source>
</reference>
<dbReference type="KEGG" id="dva:DAD186_11570"/>